<dbReference type="EMBL" id="JAJSOF020000015">
    <property type="protein sequence ID" value="KAJ4441337.1"/>
    <property type="molecule type" value="Genomic_DNA"/>
</dbReference>
<dbReference type="PANTHER" id="PTHR47326">
    <property type="entry name" value="TRANSPOSABLE ELEMENT TC3 TRANSPOSASE-LIKE PROTEIN"/>
    <property type="match status" value="1"/>
</dbReference>
<gene>
    <name evidence="2" type="ORF">ANN_11192</name>
</gene>
<feature type="region of interest" description="Disordered" evidence="1">
    <location>
        <begin position="501"/>
        <end position="523"/>
    </location>
</feature>
<feature type="compositionally biased region" description="Polar residues" evidence="1">
    <location>
        <begin position="509"/>
        <end position="523"/>
    </location>
</feature>
<evidence type="ECO:0000256" key="1">
    <source>
        <dbReference type="SAM" id="MobiDB-lite"/>
    </source>
</evidence>
<name>A0ABQ8T609_PERAM</name>
<evidence type="ECO:0008006" key="4">
    <source>
        <dbReference type="Google" id="ProtNLM"/>
    </source>
</evidence>
<protein>
    <recommendedName>
        <fullName evidence="4">Transposable element Tc3 transposase</fullName>
    </recommendedName>
</protein>
<comment type="caution">
    <text evidence="2">The sequence shown here is derived from an EMBL/GenBank/DDBJ whole genome shotgun (WGS) entry which is preliminary data.</text>
</comment>
<dbReference type="Proteomes" id="UP001148838">
    <property type="component" value="Unassembled WGS sequence"/>
</dbReference>
<reference evidence="2 3" key="1">
    <citation type="journal article" date="2022" name="Allergy">
        <title>Genome assembly and annotation of Periplaneta americana reveal a comprehensive cockroach allergen profile.</title>
        <authorList>
            <person name="Wang L."/>
            <person name="Xiong Q."/>
            <person name="Saelim N."/>
            <person name="Wang L."/>
            <person name="Nong W."/>
            <person name="Wan A.T."/>
            <person name="Shi M."/>
            <person name="Liu X."/>
            <person name="Cao Q."/>
            <person name="Hui J.H.L."/>
            <person name="Sookrung N."/>
            <person name="Leung T.F."/>
            <person name="Tungtrongchitr A."/>
            <person name="Tsui S.K.W."/>
        </authorList>
    </citation>
    <scope>NUCLEOTIDE SEQUENCE [LARGE SCALE GENOMIC DNA]</scope>
    <source>
        <strain evidence="2">PWHHKU_190912</strain>
    </source>
</reference>
<evidence type="ECO:0000313" key="3">
    <source>
        <dbReference type="Proteomes" id="UP001148838"/>
    </source>
</evidence>
<keyword evidence="3" id="KW-1185">Reference proteome</keyword>
<dbReference type="InterPro" id="IPR036397">
    <property type="entry name" value="RNaseH_sf"/>
</dbReference>
<dbReference type="Gene3D" id="3.30.420.10">
    <property type="entry name" value="Ribonuclease H-like superfamily/Ribonuclease H"/>
    <property type="match status" value="2"/>
</dbReference>
<accession>A0ABQ8T609</accession>
<proteinExistence type="predicted"/>
<evidence type="ECO:0000313" key="2">
    <source>
        <dbReference type="EMBL" id="KAJ4441337.1"/>
    </source>
</evidence>
<organism evidence="2 3">
    <name type="scientific">Periplaneta americana</name>
    <name type="common">American cockroach</name>
    <name type="synonym">Blatta americana</name>
    <dbReference type="NCBI Taxonomy" id="6978"/>
    <lineage>
        <taxon>Eukaryota</taxon>
        <taxon>Metazoa</taxon>
        <taxon>Ecdysozoa</taxon>
        <taxon>Arthropoda</taxon>
        <taxon>Hexapoda</taxon>
        <taxon>Insecta</taxon>
        <taxon>Pterygota</taxon>
        <taxon>Neoptera</taxon>
        <taxon>Polyneoptera</taxon>
        <taxon>Dictyoptera</taxon>
        <taxon>Blattodea</taxon>
        <taxon>Blattoidea</taxon>
        <taxon>Blattidae</taxon>
        <taxon>Blattinae</taxon>
        <taxon>Periplaneta</taxon>
    </lineage>
</organism>
<dbReference type="PANTHER" id="PTHR47326:SF1">
    <property type="entry name" value="HTH PSQ-TYPE DOMAIN-CONTAINING PROTEIN"/>
    <property type="match status" value="1"/>
</dbReference>
<sequence length="523" mass="60445">MWFQHNGAPAHFTHRVRDYLTQQFPWKWIGRDCPVLWPPRSPDLTLADFVWGQMRNLVYATPVKSDDLVARIFAAAGEVNDNPEVFYRVSNPCPADVTFVYRSMERNGIRIRWLESVQGVAADFAVQRNLHATHSNTGAQEAYLGYTDQGTWTLHERSEEKRTEAFEMWLWRRIESVKCRYRIRNETVLERVGEERMMLKLIRKRKRNWLGHSLRINCLLKDALEGMGEDKVFLKYSHILEGTGRHNDYLKQVFSDEANQQTQCSDLGIGKMKFCESRYEIGIRSDDLRGTNGAHIEALAYSSSMAEPCTFYPSGETLSNSHIPERRIGNGAHYRAHWTCTTAQPMGCFRTAPHWAPQCRTELASDVTLRHRTDRDGLLAERFCVVDLYQGIEPKSPDMNPADYWLWGYLKEKVFLSRPTTREELKQSISDVIENILRNVLSSAVYSIEELFLIEQHEDVQSVRSCPDDRIPFVGPRTVRHPVRYSELRLQQRQLMPLSLPQCLPGSDITKSSSVPTNENQEA</sequence>